<dbReference type="PROSITE" id="PS50011">
    <property type="entry name" value="PROTEIN_KINASE_DOM"/>
    <property type="match status" value="1"/>
</dbReference>
<evidence type="ECO:0000256" key="1">
    <source>
        <dbReference type="ARBA" id="ARBA00022527"/>
    </source>
</evidence>
<dbReference type="GO" id="GO:0005524">
    <property type="term" value="F:ATP binding"/>
    <property type="evidence" value="ECO:0007669"/>
    <property type="project" value="UniProtKB-UniRule"/>
</dbReference>
<feature type="compositionally biased region" description="Basic residues" evidence="7">
    <location>
        <begin position="803"/>
        <end position="812"/>
    </location>
</feature>
<keyword evidence="2" id="KW-0808">Transferase</keyword>
<dbReference type="EMBL" id="HBGJ01038113">
    <property type="protein sequence ID" value="CAD9265644.1"/>
    <property type="molecule type" value="Transcribed_RNA"/>
</dbReference>
<feature type="compositionally biased region" description="Low complexity" evidence="7">
    <location>
        <begin position="864"/>
        <end position="878"/>
    </location>
</feature>
<feature type="compositionally biased region" description="Polar residues" evidence="7">
    <location>
        <begin position="9"/>
        <end position="19"/>
    </location>
</feature>
<feature type="region of interest" description="Disordered" evidence="7">
    <location>
        <begin position="1138"/>
        <end position="1166"/>
    </location>
</feature>
<feature type="domain" description="Protein kinase" evidence="8">
    <location>
        <begin position="370"/>
        <end position="653"/>
    </location>
</feature>
<feature type="compositionally biased region" description="Low complexity" evidence="7">
    <location>
        <begin position="1151"/>
        <end position="1166"/>
    </location>
</feature>
<reference evidence="9" key="1">
    <citation type="submission" date="2021-01" db="EMBL/GenBank/DDBJ databases">
        <authorList>
            <person name="Corre E."/>
            <person name="Pelletier E."/>
            <person name="Niang G."/>
            <person name="Scheremetjew M."/>
            <person name="Finn R."/>
            <person name="Kale V."/>
            <person name="Holt S."/>
            <person name="Cochrane G."/>
            <person name="Meng A."/>
            <person name="Brown T."/>
            <person name="Cohen L."/>
        </authorList>
    </citation>
    <scope>NUCLEOTIDE SEQUENCE</scope>
    <source>
        <strain evidence="9">CCMP2877</strain>
    </source>
</reference>
<evidence type="ECO:0000259" key="8">
    <source>
        <dbReference type="PROSITE" id="PS50011"/>
    </source>
</evidence>
<feature type="binding site" evidence="6">
    <location>
        <position position="399"/>
    </location>
    <ligand>
        <name>ATP</name>
        <dbReference type="ChEBI" id="CHEBI:30616"/>
    </ligand>
</feature>
<dbReference type="PANTHER" id="PTHR24355">
    <property type="entry name" value="G PROTEIN-COUPLED RECEPTOR KINASE/RIBOSOMAL PROTEIN S6 KINASE"/>
    <property type="match status" value="1"/>
</dbReference>
<feature type="compositionally biased region" description="Low complexity" evidence="7">
    <location>
        <begin position="968"/>
        <end position="979"/>
    </location>
</feature>
<keyword evidence="3 6" id="KW-0547">Nucleotide-binding</keyword>
<evidence type="ECO:0000256" key="3">
    <source>
        <dbReference type="ARBA" id="ARBA00022741"/>
    </source>
</evidence>
<evidence type="ECO:0000256" key="7">
    <source>
        <dbReference type="SAM" id="MobiDB-lite"/>
    </source>
</evidence>
<dbReference type="InterPro" id="IPR011009">
    <property type="entry name" value="Kinase-like_dom_sf"/>
</dbReference>
<evidence type="ECO:0000256" key="4">
    <source>
        <dbReference type="ARBA" id="ARBA00022777"/>
    </source>
</evidence>
<feature type="region of interest" description="Disordered" evidence="7">
    <location>
        <begin position="799"/>
        <end position="898"/>
    </location>
</feature>
<protein>
    <recommendedName>
        <fullName evidence="8">Protein kinase domain-containing protein</fullName>
    </recommendedName>
</protein>
<keyword evidence="4" id="KW-0418">Kinase</keyword>
<feature type="region of interest" description="Disordered" evidence="7">
    <location>
        <begin position="968"/>
        <end position="1023"/>
    </location>
</feature>
<dbReference type="PANTHER" id="PTHR24355:SF18">
    <property type="entry name" value="G PROTEIN-COUPLED RECEPTOR KINASE"/>
    <property type="match status" value="1"/>
</dbReference>
<dbReference type="SMART" id="SM00220">
    <property type="entry name" value="S_TKc"/>
    <property type="match status" value="1"/>
</dbReference>
<evidence type="ECO:0000256" key="6">
    <source>
        <dbReference type="PROSITE-ProRule" id="PRU10141"/>
    </source>
</evidence>
<dbReference type="GO" id="GO:0004674">
    <property type="term" value="F:protein serine/threonine kinase activity"/>
    <property type="evidence" value="ECO:0007669"/>
    <property type="project" value="UniProtKB-KW"/>
</dbReference>
<gene>
    <name evidence="9" type="ORF">PPAR1163_LOCUS24067</name>
</gene>
<organism evidence="9">
    <name type="scientific">Phaeomonas parva</name>
    <dbReference type="NCBI Taxonomy" id="124430"/>
    <lineage>
        <taxon>Eukaryota</taxon>
        <taxon>Sar</taxon>
        <taxon>Stramenopiles</taxon>
        <taxon>Ochrophyta</taxon>
        <taxon>Pinguiophyceae</taxon>
        <taxon>Pinguiochrysidales</taxon>
        <taxon>Pinguiochrysidaceae</taxon>
        <taxon>Phaeomonas</taxon>
    </lineage>
</organism>
<name>A0A7S1XWN2_9STRA</name>
<dbReference type="Gene3D" id="1.10.510.10">
    <property type="entry name" value="Transferase(Phosphotransferase) domain 1"/>
    <property type="match status" value="1"/>
</dbReference>
<feature type="compositionally biased region" description="Acidic residues" evidence="7">
    <location>
        <begin position="1092"/>
        <end position="1106"/>
    </location>
</feature>
<sequence>MASHKPAESSPSTGRTVPSETLEDKARVPPRRAPVLDDEDARYIREVKAELPRSSEPLCPLNGRRLDAFVAEMRADDQSFGDFFEVLASPLGFFELLRFIYSCEDEQLVVREGTKLPPGMIPPARRPAFVVEPIGAVDGPMIAGREVSIERRPSVERRPASPVPKVDGSSGLQNRTLRNVCASLPNVLSRRKAKTAQRIYSCSYSSCVTPLLFLNDCYMFRHQGSCLPALADRIVNVHLKDPVRVPLPDILDYDETKNFKWRPKDHSKYSFADFEKDHEAGKFAAGVDMNDSRTYIKVSANLRNSTIEAVSKKMREGNMMTGYEFLDMELSVLSYLHFVGLPAAFQGSPFYREFLQLVEMRDIDTTDDSFELFRVIGRGAFGKVRAMKRVVTGVPIALKTLNVRGPKASSILKSAKNELHTLSRVARNDFIMGFVFSSADVHAQSINFGFELCTGGDLKYHLGRLKRFAKRHVAYYAARLILGLHFLHRAGYVHRDLKPANIILDATGRPKLCDLGLAKLYMPAHKLYGVAGTLGYMSPEMVTSKKDDKGSWVRVGYDVRTDWFSFGATIYELFIGFNPFKPRSAVDKLVLGDMNNDAWRRYVERTTRFSSSAIFPEGVNPVFADFCSGCLRVEPQERYGANGINEMLEHELFSNIDHYSLVFDTLRPPITPSPETVHAPPKKSLAADNRRRRHRDRQRRGEQRAGERGEGPLPNGDDRNRDENRDSEEQQHLTDDDEYKWMFYNFEMMDLEFLKVVQGSLIEDVENEGWKDSVLGSLLKRVVTSEKRPNFNSRIRHSAVPAAKRHAYRRTRGQTQSRRASLKVAPSPMAMGKDTSGSTTQASMAGGGRFSGSLSPNQRGRIWQRIGSRGNSQSQQGSFAVPPGLDISRSNGPRNKDDGLINAMLENAHRGSGLATQDSVFPAPMKNAQGEEREAAARQRGFIRSVQRRGSLIVPEDLVKATSGGRIAPAALPAKSPPSNGGAQMNGRAQMSRRSFTSKDIETMSRTDAKCSPTSRATSGGDLRVMQLESWLKSEETTLQEQELSNRSNQRSGRSRGSAKRDSYSPANSTAPTKASGRMPRRSAQPALPPPVEEDSVASKDDDADELGGAALRSALATLRPGVISPGRASAERYYSGRASSGHGVTTATFTPVGSAAPSPVPTSSTDGELVRALKIAVGPDAAEQAAALAELIESSVAEAEPGDAGASPGADLDPKADPNPSPNSVAEPNPKSNDNANPSPGASGVALEASGPA</sequence>
<dbReference type="PROSITE" id="PS00108">
    <property type="entry name" value="PROTEIN_KINASE_ST"/>
    <property type="match status" value="1"/>
</dbReference>
<dbReference type="SUPFAM" id="SSF56112">
    <property type="entry name" value="Protein kinase-like (PK-like)"/>
    <property type="match status" value="1"/>
</dbReference>
<evidence type="ECO:0000313" key="9">
    <source>
        <dbReference type="EMBL" id="CAD9265644.1"/>
    </source>
</evidence>
<dbReference type="InterPro" id="IPR008271">
    <property type="entry name" value="Ser/Thr_kinase_AS"/>
</dbReference>
<dbReference type="Pfam" id="PF00069">
    <property type="entry name" value="Pkinase"/>
    <property type="match status" value="1"/>
</dbReference>
<dbReference type="InterPro" id="IPR000719">
    <property type="entry name" value="Prot_kinase_dom"/>
</dbReference>
<feature type="compositionally biased region" description="Basic and acidic residues" evidence="7">
    <location>
        <begin position="997"/>
        <end position="1009"/>
    </location>
</feature>
<dbReference type="InterPro" id="IPR017441">
    <property type="entry name" value="Protein_kinase_ATP_BS"/>
</dbReference>
<dbReference type="PROSITE" id="PS00107">
    <property type="entry name" value="PROTEIN_KINASE_ATP"/>
    <property type="match status" value="1"/>
</dbReference>
<evidence type="ECO:0000256" key="2">
    <source>
        <dbReference type="ARBA" id="ARBA00022679"/>
    </source>
</evidence>
<feature type="compositionally biased region" description="Polar residues" evidence="7">
    <location>
        <begin position="981"/>
        <end position="995"/>
    </location>
</feature>
<dbReference type="Gene3D" id="3.30.200.20">
    <property type="entry name" value="Phosphorylase Kinase, domain 1"/>
    <property type="match status" value="1"/>
</dbReference>
<feature type="region of interest" description="Disordered" evidence="7">
    <location>
        <begin position="1"/>
        <end position="39"/>
    </location>
</feature>
<keyword evidence="1" id="KW-0723">Serine/threonine-protein kinase</keyword>
<evidence type="ECO:0000256" key="5">
    <source>
        <dbReference type="ARBA" id="ARBA00022840"/>
    </source>
</evidence>
<feature type="region of interest" description="Disordered" evidence="7">
    <location>
        <begin position="1198"/>
        <end position="1254"/>
    </location>
</feature>
<keyword evidence="5 6" id="KW-0067">ATP-binding</keyword>
<dbReference type="AlphaFoldDB" id="A0A7S1XWN2"/>
<feature type="region of interest" description="Disordered" evidence="7">
    <location>
        <begin position="1035"/>
        <end position="1109"/>
    </location>
</feature>
<proteinExistence type="predicted"/>
<feature type="region of interest" description="Disordered" evidence="7">
    <location>
        <begin position="671"/>
        <end position="733"/>
    </location>
</feature>
<accession>A0A7S1XWN2</accession>
<feature type="compositionally biased region" description="Basic and acidic residues" evidence="7">
    <location>
        <begin position="699"/>
        <end position="733"/>
    </location>
</feature>
<feature type="compositionally biased region" description="Polar residues" evidence="7">
    <location>
        <begin position="1223"/>
        <end position="1241"/>
    </location>
</feature>